<name>A0A7S3GQ16_9STRA</name>
<reference evidence="2" key="1">
    <citation type="submission" date="2021-01" db="EMBL/GenBank/DDBJ databases">
        <authorList>
            <person name="Corre E."/>
            <person name="Pelletier E."/>
            <person name="Niang G."/>
            <person name="Scheremetjew M."/>
            <person name="Finn R."/>
            <person name="Kale V."/>
            <person name="Holt S."/>
            <person name="Cochrane G."/>
            <person name="Meng A."/>
            <person name="Brown T."/>
            <person name="Cohen L."/>
        </authorList>
    </citation>
    <scope>NUCLEOTIDE SEQUENCE</scope>
    <source>
        <strain evidence="2">CCAP 955/1</strain>
    </source>
</reference>
<dbReference type="PANTHER" id="PTHR14392:SF8">
    <property type="entry name" value="PH DOMAIN-CONTAINING PROTEIN DDB_G0267786"/>
    <property type="match status" value="1"/>
</dbReference>
<proteinExistence type="predicted"/>
<feature type="domain" description="PH" evidence="1">
    <location>
        <begin position="68"/>
        <end position="174"/>
    </location>
</feature>
<sequence>MGGALGNPIDEAAQARINETIQDVIKIFSVEFSKSYTQAVIADAKDDIEPRVSILDDLKLQDAEVPSHVLKTGMLVKRGDSVKNWKNRCFVAYNKADNFKIDYHDGTSEAGKLKGTIHCAGYRAYEFNSDDIAEFGEAGIKLVPWSSRRRTWWIKCPDDQERKEWMSVFETACYKAKAPRDKDEAIAKAFDVTLRKLRWHYWFWGYYGDAGPEDERLGEFILDLLDRNIINEIVGNIIEGPAKNMTVDLIRKTISATVKGACSSAWISSVTAVRSLSESIKSSVKDLIGPVLEKQKDFKAKIVKTISGTVDPFLADKGASVLRPVLNVIFKPVTDAFVLVVKGFHTHMSNKIAANEFSSARFDASLRQSDYQMDWWSGPLHKSYELAYRMYTSDMATVANLFSSGISPYTVYCMVKERLELIAHRAVATFGSLAKSISEGEMASVLAHVTSLLFHDSLLMVRAVIADVLTAILAGPITELVITPAGELIAPLQEMVESIPIPGLPMLLDLNAMMQEVVASVEANAIEAIVSKSVGQIKQTFDMAQAELGISAVKLK</sequence>
<accession>A0A7S3GQ16</accession>
<organism evidence="2">
    <name type="scientific">Spumella elongata</name>
    <dbReference type="NCBI Taxonomy" id="89044"/>
    <lineage>
        <taxon>Eukaryota</taxon>
        <taxon>Sar</taxon>
        <taxon>Stramenopiles</taxon>
        <taxon>Ochrophyta</taxon>
        <taxon>Chrysophyceae</taxon>
        <taxon>Chromulinales</taxon>
        <taxon>Chromulinaceae</taxon>
        <taxon>Spumella</taxon>
    </lineage>
</organism>
<dbReference type="SUPFAM" id="SSF50729">
    <property type="entry name" value="PH domain-like"/>
    <property type="match status" value="1"/>
</dbReference>
<dbReference type="EMBL" id="HBIC01003443">
    <property type="protein sequence ID" value="CAE0273011.1"/>
    <property type="molecule type" value="Transcribed_RNA"/>
</dbReference>
<dbReference type="Pfam" id="PF00169">
    <property type="entry name" value="PH"/>
    <property type="match status" value="1"/>
</dbReference>
<dbReference type="Gene3D" id="2.30.29.30">
    <property type="entry name" value="Pleckstrin-homology domain (PH domain)/Phosphotyrosine-binding domain (PTB)"/>
    <property type="match status" value="1"/>
</dbReference>
<protein>
    <recommendedName>
        <fullName evidence="1">PH domain-containing protein</fullName>
    </recommendedName>
</protein>
<evidence type="ECO:0000313" key="2">
    <source>
        <dbReference type="EMBL" id="CAE0273011.1"/>
    </source>
</evidence>
<dbReference type="InterPro" id="IPR001849">
    <property type="entry name" value="PH_domain"/>
</dbReference>
<dbReference type="SMART" id="SM00233">
    <property type="entry name" value="PH"/>
    <property type="match status" value="1"/>
</dbReference>
<dbReference type="AlphaFoldDB" id="A0A7S3GQ16"/>
<dbReference type="InterPro" id="IPR011993">
    <property type="entry name" value="PH-like_dom_sf"/>
</dbReference>
<evidence type="ECO:0000259" key="1">
    <source>
        <dbReference type="PROSITE" id="PS50003"/>
    </source>
</evidence>
<dbReference type="PANTHER" id="PTHR14392">
    <property type="entry name" value="NIBAN FAMILY MEMBER"/>
    <property type="match status" value="1"/>
</dbReference>
<dbReference type="InterPro" id="IPR026088">
    <property type="entry name" value="Niban-like"/>
</dbReference>
<dbReference type="PROSITE" id="PS50003">
    <property type="entry name" value="PH_DOMAIN"/>
    <property type="match status" value="1"/>
</dbReference>
<gene>
    <name evidence="2" type="ORF">SELO1098_LOCUS1837</name>
</gene>